<keyword evidence="1" id="KW-0238">DNA-binding</keyword>
<gene>
    <name evidence="3" type="ORF">J5X75_36215</name>
</gene>
<dbReference type="CDD" id="cd00592">
    <property type="entry name" value="HTH_MerR-like"/>
    <property type="match status" value="1"/>
</dbReference>
<dbReference type="RefSeq" id="WP_208472119.1">
    <property type="nucleotide sequence ID" value="NZ_JAGFNS010000033.1"/>
</dbReference>
<dbReference type="PANTHER" id="PTHR30204">
    <property type="entry name" value="REDOX-CYCLING DRUG-SENSING TRANSCRIPTIONAL ACTIVATOR SOXR"/>
    <property type="match status" value="1"/>
</dbReference>
<dbReference type="Gene3D" id="1.10.1660.10">
    <property type="match status" value="1"/>
</dbReference>
<reference evidence="3 4" key="1">
    <citation type="submission" date="2021-03" db="EMBL/GenBank/DDBJ databases">
        <title>Actinoplanes flavus sp. nov., a novel actinomycete isolated from Coconut Palm rhizosphere soil.</title>
        <authorList>
            <person name="Luo X."/>
        </authorList>
    </citation>
    <scope>NUCLEOTIDE SEQUENCE [LARGE SCALE GENOMIC DNA]</scope>
    <source>
        <strain evidence="3 4">NEAU-H7</strain>
    </source>
</reference>
<evidence type="ECO:0000256" key="1">
    <source>
        <dbReference type="ARBA" id="ARBA00023125"/>
    </source>
</evidence>
<dbReference type="SMART" id="SM00422">
    <property type="entry name" value="HTH_MERR"/>
    <property type="match status" value="1"/>
</dbReference>
<evidence type="ECO:0000313" key="3">
    <source>
        <dbReference type="EMBL" id="MBO3742965.1"/>
    </source>
</evidence>
<sequence>MAGRFGLGPHVLRHWEEQGLLSPDRLPNGRRRYTSRDVLAVRLILLARSLGFSHAQMRTLVCGSSDRATQRAVVAGHRAALKRRIAELSTLLPVLTHGMECTADAIPDCPHVAALLPPDERSHPSDHRTSSASATIDDLAQRDFSITFTETWISSTESPHEGR</sequence>
<dbReference type="PROSITE" id="PS50937">
    <property type="entry name" value="HTH_MERR_2"/>
    <property type="match status" value="1"/>
</dbReference>
<evidence type="ECO:0000259" key="2">
    <source>
        <dbReference type="PROSITE" id="PS50937"/>
    </source>
</evidence>
<dbReference type="Pfam" id="PF13411">
    <property type="entry name" value="MerR_1"/>
    <property type="match status" value="1"/>
</dbReference>
<dbReference type="InterPro" id="IPR000551">
    <property type="entry name" value="MerR-type_HTH_dom"/>
</dbReference>
<dbReference type="EMBL" id="JAGFNS010000033">
    <property type="protein sequence ID" value="MBO3742965.1"/>
    <property type="molecule type" value="Genomic_DNA"/>
</dbReference>
<evidence type="ECO:0000313" key="4">
    <source>
        <dbReference type="Proteomes" id="UP000679690"/>
    </source>
</evidence>
<accession>A0ABS3UWK2</accession>
<proteinExistence type="predicted"/>
<organism evidence="3 4">
    <name type="scientific">Actinoplanes flavus</name>
    <dbReference type="NCBI Taxonomy" id="2820290"/>
    <lineage>
        <taxon>Bacteria</taxon>
        <taxon>Bacillati</taxon>
        <taxon>Actinomycetota</taxon>
        <taxon>Actinomycetes</taxon>
        <taxon>Micromonosporales</taxon>
        <taxon>Micromonosporaceae</taxon>
        <taxon>Actinoplanes</taxon>
    </lineage>
</organism>
<dbReference type="PANTHER" id="PTHR30204:SF97">
    <property type="entry name" value="MERR FAMILY REGULATORY PROTEIN"/>
    <property type="match status" value="1"/>
</dbReference>
<dbReference type="SUPFAM" id="SSF46955">
    <property type="entry name" value="Putative DNA-binding domain"/>
    <property type="match status" value="1"/>
</dbReference>
<dbReference type="InterPro" id="IPR009061">
    <property type="entry name" value="DNA-bd_dom_put_sf"/>
</dbReference>
<dbReference type="InterPro" id="IPR047057">
    <property type="entry name" value="MerR_fam"/>
</dbReference>
<feature type="domain" description="HTH merR-type" evidence="2">
    <location>
        <begin position="1"/>
        <end position="63"/>
    </location>
</feature>
<name>A0ABS3UWK2_9ACTN</name>
<dbReference type="Proteomes" id="UP000679690">
    <property type="component" value="Unassembled WGS sequence"/>
</dbReference>
<comment type="caution">
    <text evidence="3">The sequence shown here is derived from an EMBL/GenBank/DDBJ whole genome shotgun (WGS) entry which is preliminary data.</text>
</comment>
<protein>
    <submittedName>
        <fullName evidence="3">MerR family transcriptional regulator</fullName>
    </submittedName>
</protein>
<keyword evidence="4" id="KW-1185">Reference proteome</keyword>